<dbReference type="GO" id="GO:0046872">
    <property type="term" value="F:metal ion binding"/>
    <property type="evidence" value="ECO:0007669"/>
    <property type="project" value="UniProtKB-KW"/>
</dbReference>
<keyword evidence="8 11" id="KW-1133">Transmembrane helix</keyword>
<gene>
    <name evidence="12" type="ordered locus">AF_2296</name>
</gene>
<keyword evidence="10 11" id="KW-0472">Membrane</keyword>
<evidence type="ECO:0000256" key="10">
    <source>
        <dbReference type="ARBA" id="ARBA00023136"/>
    </source>
</evidence>
<sequence>MRMSEVGFFGLGFAVLLHIIFVSITIGVGWIAAYSRLKAYLSNDSYLEMFSRKVFKVMVVLELFSGVWGTIITVFLAGFFPTLTALATNVLFVPLLIALISIMVRIPSIGIFWYTWGKIHPRYHSFIGIVMAVSGFTIPLGFRAIFSEITAPTAVAEYLTTSAVSPLAAYANPFFWLLYLHTLFAVMSVGGFVVAYLMSLEGDSDGIRVGYLYGLGFLLIQIPMGVIFWASLHDYSPYMFSSVTFGSFAPAFAAKIAVVTALLVLGILGYIRESASYTKYSLILALSAVFFGELMNSGARYPYMVVTGSEGIPIAAFSNLYIEVPMVAVYVIMAFLLVSLAVFLTAAFYALFKRYLTEVPES</sequence>
<evidence type="ECO:0000256" key="9">
    <source>
        <dbReference type="ARBA" id="ARBA00023004"/>
    </source>
</evidence>
<keyword evidence="2" id="KW-0813">Transport</keyword>
<feature type="transmembrane region" description="Helical" evidence="11">
    <location>
        <begin position="54"/>
        <end position="80"/>
    </location>
</feature>
<keyword evidence="6" id="KW-0479">Metal-binding</keyword>
<dbReference type="STRING" id="224325.AF_2296"/>
<name>O27988_ARCFU</name>
<feature type="transmembrane region" description="Helical" evidence="11">
    <location>
        <begin position="252"/>
        <end position="271"/>
    </location>
</feature>
<feature type="transmembrane region" description="Helical" evidence="11">
    <location>
        <begin position="6"/>
        <end position="33"/>
    </location>
</feature>
<feature type="transmembrane region" description="Helical" evidence="11">
    <location>
        <begin position="126"/>
        <end position="146"/>
    </location>
</feature>
<dbReference type="GO" id="GO:0019646">
    <property type="term" value="P:aerobic electron transport chain"/>
    <property type="evidence" value="ECO:0007669"/>
    <property type="project" value="InterPro"/>
</dbReference>
<dbReference type="PIR" id="H69536">
    <property type="entry name" value="H69536"/>
</dbReference>
<evidence type="ECO:0000256" key="5">
    <source>
        <dbReference type="ARBA" id="ARBA00022692"/>
    </source>
</evidence>
<evidence type="ECO:0000256" key="1">
    <source>
        <dbReference type="ARBA" id="ARBA00004651"/>
    </source>
</evidence>
<dbReference type="PhylomeDB" id="O27988"/>
<dbReference type="PANTHER" id="PTHR30365:SF14">
    <property type="entry name" value="CYTOCHROME BD MENAQUINOL OXIDASE SUBUNIT I-RELATED"/>
    <property type="match status" value="1"/>
</dbReference>
<proteinExistence type="predicted"/>
<dbReference type="EMBL" id="AE000782">
    <property type="protein sequence ID" value="AAB88961.1"/>
    <property type="molecule type" value="Genomic_DNA"/>
</dbReference>
<evidence type="ECO:0000313" key="13">
    <source>
        <dbReference type="Proteomes" id="UP000002199"/>
    </source>
</evidence>
<keyword evidence="13" id="KW-1185">Reference proteome</keyword>
<dbReference type="Pfam" id="PF01654">
    <property type="entry name" value="Cyt_bd_oxida_I"/>
    <property type="match status" value="1"/>
</dbReference>
<dbReference type="eggNOG" id="arCOG02720">
    <property type="taxonomic scope" value="Archaea"/>
</dbReference>
<evidence type="ECO:0000256" key="8">
    <source>
        <dbReference type="ARBA" id="ARBA00022989"/>
    </source>
</evidence>
<organism evidence="12 13">
    <name type="scientific">Archaeoglobus fulgidus (strain ATCC 49558 / DSM 4304 / JCM 9628 / NBRC 100126 / VC-16)</name>
    <dbReference type="NCBI Taxonomy" id="224325"/>
    <lineage>
        <taxon>Archaea</taxon>
        <taxon>Methanobacteriati</taxon>
        <taxon>Methanobacteriota</taxon>
        <taxon>Archaeoglobi</taxon>
        <taxon>Archaeoglobales</taxon>
        <taxon>Archaeoglobaceae</taxon>
        <taxon>Archaeoglobus</taxon>
    </lineage>
</organism>
<evidence type="ECO:0000256" key="4">
    <source>
        <dbReference type="ARBA" id="ARBA00022617"/>
    </source>
</evidence>
<feature type="transmembrane region" description="Helical" evidence="11">
    <location>
        <begin position="280"/>
        <end position="299"/>
    </location>
</feature>
<dbReference type="PaxDb" id="224325-AF_2296"/>
<dbReference type="GO" id="GO:0005886">
    <property type="term" value="C:plasma membrane"/>
    <property type="evidence" value="ECO:0007669"/>
    <property type="project" value="UniProtKB-SubCell"/>
</dbReference>
<keyword evidence="4" id="KW-0349">Heme</keyword>
<dbReference type="Proteomes" id="UP000002199">
    <property type="component" value="Chromosome"/>
</dbReference>
<accession>O27988</accession>
<keyword evidence="9" id="KW-0408">Iron</keyword>
<evidence type="ECO:0000256" key="6">
    <source>
        <dbReference type="ARBA" id="ARBA00022723"/>
    </source>
</evidence>
<reference evidence="12 13" key="1">
    <citation type="journal article" date="1997" name="Nature">
        <title>The complete genome sequence of the hyperthermophilic, sulphate-reducing archaeon Archaeoglobus fulgidus.</title>
        <authorList>
            <person name="Klenk H.P."/>
            <person name="Clayton R.A."/>
            <person name="Tomb J."/>
            <person name="White O."/>
            <person name="Nelson K.E."/>
            <person name="Ketchum K.A."/>
            <person name="Dodson R.J."/>
            <person name="Gwinn M."/>
            <person name="Hickey E.K."/>
            <person name="Peterson J.D."/>
            <person name="Richardson D.L."/>
            <person name="Kerlavage A.R."/>
            <person name="Graham D.E."/>
            <person name="Kyrpides N.C."/>
            <person name="Fleischmann R.D."/>
            <person name="Quackenbush J."/>
            <person name="Lee N.H."/>
            <person name="Sutton G.G."/>
            <person name="Gill S."/>
            <person name="Kirkness E.F."/>
            <person name="Dougherty B.A."/>
            <person name="McKenney K."/>
            <person name="Adams M.D."/>
            <person name="Loftus B."/>
            <person name="Peterson S."/>
            <person name="Reich C.I."/>
            <person name="McNeil L.K."/>
            <person name="Badger J.H."/>
            <person name="Glodek A."/>
            <person name="Zhou L."/>
            <person name="Overbeek R."/>
            <person name="Gocayne J.D."/>
            <person name="Weidman J.F."/>
            <person name="McDonald L."/>
            <person name="Utterback T."/>
            <person name="Cotton M.D."/>
            <person name="Spriggs T."/>
            <person name="Artiach P."/>
            <person name="Kaine B.P."/>
            <person name="Sykes S.M."/>
            <person name="Sadow P.W."/>
            <person name="D'Andrea K.P."/>
            <person name="Bowman C."/>
            <person name="Fujii C."/>
            <person name="Garland S.A."/>
            <person name="Mason T.M."/>
            <person name="Olsen G.J."/>
            <person name="Fraser C.M."/>
            <person name="Smith H.O."/>
            <person name="Woese C.R."/>
            <person name="Venter J.C."/>
        </authorList>
    </citation>
    <scope>NUCLEOTIDE SEQUENCE [LARGE SCALE GENOMIC DNA]</scope>
    <source>
        <strain evidence="13">ATCC 49558 / DSM 4304 / JCM 9628 / NBRC 100126 / VC-16</strain>
    </source>
</reference>
<evidence type="ECO:0000256" key="7">
    <source>
        <dbReference type="ARBA" id="ARBA00022982"/>
    </source>
</evidence>
<dbReference type="InterPro" id="IPR002585">
    <property type="entry name" value="Cyt-d_ubiquinol_oxidase_su_1"/>
</dbReference>
<dbReference type="EnsemblBacteria" id="AAB88961">
    <property type="protein sequence ID" value="AAB88961"/>
    <property type="gene ID" value="AF_2296"/>
</dbReference>
<dbReference type="KEGG" id="afu:AF_2296"/>
<dbReference type="GO" id="GO:0016682">
    <property type="term" value="F:oxidoreductase activity, acting on diphenols and related substances as donors, oxygen as acceptor"/>
    <property type="evidence" value="ECO:0007669"/>
    <property type="project" value="TreeGrafter"/>
</dbReference>
<feature type="transmembrane region" description="Helical" evidence="11">
    <location>
        <begin position="92"/>
        <end position="114"/>
    </location>
</feature>
<dbReference type="AlphaFoldDB" id="O27988"/>
<feature type="transmembrane region" description="Helical" evidence="11">
    <location>
        <begin position="210"/>
        <end position="232"/>
    </location>
</feature>
<keyword evidence="3" id="KW-1003">Cell membrane</keyword>
<dbReference type="PANTHER" id="PTHR30365">
    <property type="entry name" value="CYTOCHROME D UBIQUINOL OXIDASE"/>
    <property type="match status" value="1"/>
</dbReference>
<evidence type="ECO:0000313" key="12">
    <source>
        <dbReference type="EMBL" id="AAB88961.1"/>
    </source>
</evidence>
<evidence type="ECO:0000256" key="11">
    <source>
        <dbReference type="SAM" id="Phobius"/>
    </source>
</evidence>
<protein>
    <submittedName>
        <fullName evidence="12">Cytochrome oxidase,subunit I (CydA-1)</fullName>
    </submittedName>
</protein>
<keyword evidence="5 11" id="KW-0812">Transmembrane</keyword>
<feature type="transmembrane region" description="Helical" evidence="11">
    <location>
        <begin position="327"/>
        <end position="352"/>
    </location>
</feature>
<dbReference type="GO" id="GO:0020037">
    <property type="term" value="F:heme binding"/>
    <property type="evidence" value="ECO:0007669"/>
    <property type="project" value="TreeGrafter"/>
</dbReference>
<dbReference type="HOGENOM" id="CLU_747267_0_0_2"/>
<dbReference type="GO" id="GO:0009055">
    <property type="term" value="F:electron transfer activity"/>
    <property type="evidence" value="ECO:0007669"/>
    <property type="project" value="InterPro"/>
</dbReference>
<dbReference type="GO" id="GO:0070069">
    <property type="term" value="C:cytochrome complex"/>
    <property type="evidence" value="ECO:0007669"/>
    <property type="project" value="InterPro"/>
</dbReference>
<evidence type="ECO:0000256" key="2">
    <source>
        <dbReference type="ARBA" id="ARBA00022448"/>
    </source>
</evidence>
<keyword evidence="7" id="KW-0249">Electron transport</keyword>
<feature type="transmembrane region" description="Helical" evidence="11">
    <location>
        <begin position="174"/>
        <end position="198"/>
    </location>
</feature>
<comment type="subcellular location">
    <subcellularLocation>
        <location evidence="1">Cell membrane</location>
        <topology evidence="1">Multi-pass membrane protein</topology>
    </subcellularLocation>
</comment>
<evidence type="ECO:0000256" key="3">
    <source>
        <dbReference type="ARBA" id="ARBA00022475"/>
    </source>
</evidence>